<feature type="transmembrane region" description="Helical" evidence="7">
    <location>
        <begin position="42"/>
        <end position="68"/>
    </location>
</feature>
<reference evidence="9 10" key="2">
    <citation type="submission" date="2017-06" db="EMBL/GenBank/DDBJ databases">
        <authorList>
            <person name="Varghese N."/>
            <person name="Submissions S."/>
        </authorList>
    </citation>
    <scope>NUCLEOTIDE SEQUENCE [LARGE SCALE GENOMIC DNA]</scope>
    <source>
        <strain evidence="9 10">RLD-1</strain>
    </source>
</reference>
<dbReference type="EMBL" id="FZPC01000011">
    <property type="protein sequence ID" value="SNS99118.1"/>
    <property type="molecule type" value="Genomic_DNA"/>
</dbReference>
<feature type="transmembrane region" description="Helical" evidence="7">
    <location>
        <begin position="237"/>
        <end position="258"/>
    </location>
</feature>
<comment type="subcellular location">
    <subcellularLocation>
        <location evidence="1">Membrane</location>
        <topology evidence="1">Multi-pass membrane protein</topology>
    </subcellularLocation>
</comment>
<evidence type="ECO:0000313" key="8">
    <source>
        <dbReference type="EMBL" id="SDJ73257.1"/>
    </source>
</evidence>
<evidence type="ECO:0000313" key="9">
    <source>
        <dbReference type="EMBL" id="SNS99118.1"/>
    </source>
</evidence>
<evidence type="ECO:0000256" key="7">
    <source>
        <dbReference type="SAM" id="Phobius"/>
    </source>
</evidence>
<dbReference type="PANTHER" id="PTHR30618:SF6">
    <property type="entry name" value="NCS1 FAMILY NUCLEOBASE:CATION SYMPORTER-1"/>
    <property type="match status" value="1"/>
</dbReference>
<sequence>MTQPDPQRRARLPAPLASRPPTGSDTPLANEDLLPTRQTWNWYNIFAFWMSDVHSVGGYVFAGTLFTLGLQSWQIFLVLVGGICIVMLLANLIAEPSQKSGVPFPVIARLAFGVYGANIPALIRGIIAIVWYGIQTYLASVALSIILLRVFPAMAVLTEQSFLNLSYLGWIGFLAMWSLQTALFLMKMDAIKVFMDWAGPAVYLVMFMLMGWIVYQAGWSEISLSLSEKVLTPLETLGQALVATSLIVAYFAGPTLNFGDFSRYCRSMKDVRRGNFWGLPVNFTVFSLISVVIISGTPAVFGRMIEDPMETIGMIDDTTMVVLLAFTFVTATVGVNIVANFVSAAFDISNVAPNRISWRGAGLMAAVASALLMPWNLYDSPAIIHYTIDMLAAFIGPLYGILIVDYRLVQHRKIDVADLFCNAPEGRYWYRGGINPIALKALVPAASIGILCVALPALNMLANFSFFVGMFSSGLLYYWLAHGQAAAGATTSGTPVDK</sequence>
<dbReference type="AlphaFoldDB" id="A0A239J0Z5"/>
<dbReference type="Pfam" id="PF02133">
    <property type="entry name" value="Transp_cyt_pur"/>
    <property type="match status" value="1"/>
</dbReference>
<feature type="transmembrane region" description="Helical" evidence="7">
    <location>
        <begin position="321"/>
        <end position="346"/>
    </location>
</feature>
<feature type="transmembrane region" description="Helical" evidence="7">
    <location>
        <begin position="75"/>
        <end position="94"/>
    </location>
</feature>
<feature type="transmembrane region" description="Helical" evidence="7">
    <location>
        <begin position="358"/>
        <end position="377"/>
    </location>
</feature>
<gene>
    <name evidence="8" type="ORF">SAMN05216189_102217</name>
    <name evidence="9" type="ORF">SAMN06295949_11186</name>
</gene>
<evidence type="ECO:0000256" key="1">
    <source>
        <dbReference type="ARBA" id="ARBA00004141"/>
    </source>
</evidence>
<feature type="region of interest" description="Disordered" evidence="6">
    <location>
        <begin position="1"/>
        <end position="30"/>
    </location>
</feature>
<dbReference type="InterPro" id="IPR045225">
    <property type="entry name" value="Uracil/uridine/allantoin_perm"/>
</dbReference>
<keyword evidence="10" id="KW-1185">Reference proteome</keyword>
<dbReference type="CDD" id="cd11555">
    <property type="entry name" value="SLC-NCS1sbd_u1"/>
    <property type="match status" value="1"/>
</dbReference>
<evidence type="ECO:0000256" key="3">
    <source>
        <dbReference type="ARBA" id="ARBA00022692"/>
    </source>
</evidence>
<dbReference type="RefSeq" id="WP_244160953.1">
    <property type="nucleotide sequence ID" value="NZ_FNEC01000022.1"/>
</dbReference>
<feature type="compositionally biased region" description="Low complexity" evidence="6">
    <location>
        <begin position="12"/>
        <end position="21"/>
    </location>
</feature>
<feature type="transmembrane region" description="Helical" evidence="7">
    <location>
        <begin position="137"/>
        <end position="155"/>
    </location>
</feature>
<dbReference type="EMBL" id="FNEC01000022">
    <property type="protein sequence ID" value="SDJ73257.1"/>
    <property type="molecule type" value="Genomic_DNA"/>
</dbReference>
<evidence type="ECO:0000256" key="4">
    <source>
        <dbReference type="ARBA" id="ARBA00022989"/>
    </source>
</evidence>
<feature type="transmembrane region" description="Helical" evidence="7">
    <location>
        <begin position="464"/>
        <end position="481"/>
    </location>
</feature>
<dbReference type="PANTHER" id="PTHR30618">
    <property type="entry name" value="NCS1 FAMILY PURINE/PYRIMIDINE TRANSPORTER"/>
    <property type="match status" value="1"/>
</dbReference>
<evidence type="ECO:0000256" key="5">
    <source>
        <dbReference type="ARBA" id="ARBA00023136"/>
    </source>
</evidence>
<dbReference type="InterPro" id="IPR001248">
    <property type="entry name" value="Pur-cyt_permease"/>
</dbReference>
<feature type="transmembrane region" description="Helical" evidence="7">
    <location>
        <begin position="197"/>
        <end position="217"/>
    </location>
</feature>
<name>A0A239J0Z5_9PSED</name>
<reference evidence="8 11" key="1">
    <citation type="submission" date="2016-10" db="EMBL/GenBank/DDBJ databases">
        <authorList>
            <person name="de Groot N.N."/>
        </authorList>
    </citation>
    <scope>NUCLEOTIDE SEQUENCE [LARGE SCALE GENOMIC DNA]</scope>
    <source>
        <strain evidence="8 11">CCM 7361</strain>
    </source>
</reference>
<dbReference type="Gene3D" id="1.10.4160.10">
    <property type="entry name" value="Hydantoin permease"/>
    <property type="match status" value="1"/>
</dbReference>
<dbReference type="Proteomes" id="UP000199693">
    <property type="component" value="Unassembled WGS sequence"/>
</dbReference>
<comment type="similarity">
    <text evidence="2">Belongs to the purine-cytosine permease (2.A.39) family.</text>
</comment>
<dbReference type="GO" id="GO:0015205">
    <property type="term" value="F:nucleobase transmembrane transporter activity"/>
    <property type="evidence" value="ECO:0007669"/>
    <property type="project" value="TreeGrafter"/>
</dbReference>
<keyword evidence="5 7" id="KW-0472">Membrane</keyword>
<organism evidence="8 11">
    <name type="scientific">Pseudomonas delhiensis</name>
    <dbReference type="NCBI Taxonomy" id="366289"/>
    <lineage>
        <taxon>Bacteria</taxon>
        <taxon>Pseudomonadati</taxon>
        <taxon>Pseudomonadota</taxon>
        <taxon>Gammaproteobacteria</taxon>
        <taxon>Pseudomonadales</taxon>
        <taxon>Pseudomonadaceae</taxon>
        <taxon>Pseudomonas</taxon>
    </lineage>
</organism>
<accession>A0A239J0Z5</accession>
<keyword evidence="3 7" id="KW-0812">Transmembrane</keyword>
<dbReference type="GO" id="GO:0005886">
    <property type="term" value="C:plasma membrane"/>
    <property type="evidence" value="ECO:0007669"/>
    <property type="project" value="TreeGrafter"/>
</dbReference>
<protein>
    <submittedName>
        <fullName evidence="8">Nucleobase:cation symporter-1, NCS1 family</fullName>
    </submittedName>
</protein>
<feature type="transmembrane region" description="Helical" evidence="7">
    <location>
        <begin position="383"/>
        <end position="404"/>
    </location>
</feature>
<feature type="transmembrane region" description="Helical" evidence="7">
    <location>
        <begin position="167"/>
        <end position="185"/>
    </location>
</feature>
<proteinExistence type="inferred from homology"/>
<evidence type="ECO:0000313" key="11">
    <source>
        <dbReference type="Proteomes" id="UP000199693"/>
    </source>
</evidence>
<evidence type="ECO:0000313" key="10">
    <source>
        <dbReference type="Proteomes" id="UP000198309"/>
    </source>
</evidence>
<keyword evidence="4 7" id="KW-1133">Transmembrane helix</keyword>
<feature type="transmembrane region" description="Helical" evidence="7">
    <location>
        <begin position="437"/>
        <end position="458"/>
    </location>
</feature>
<dbReference type="Proteomes" id="UP000198309">
    <property type="component" value="Unassembled WGS sequence"/>
</dbReference>
<feature type="transmembrane region" description="Helical" evidence="7">
    <location>
        <begin position="279"/>
        <end position="301"/>
    </location>
</feature>
<evidence type="ECO:0000256" key="2">
    <source>
        <dbReference type="ARBA" id="ARBA00008974"/>
    </source>
</evidence>
<evidence type="ECO:0000256" key="6">
    <source>
        <dbReference type="SAM" id="MobiDB-lite"/>
    </source>
</evidence>